<dbReference type="STRING" id="361041.VW35_19260"/>
<keyword evidence="2" id="KW-0813">Transport</keyword>
<evidence type="ECO:0000313" key="6">
    <source>
        <dbReference type="EMBL" id="KKB75894.1"/>
    </source>
</evidence>
<comment type="subcellular location">
    <subcellularLocation>
        <location evidence="1">Endomembrane system</location>
    </subcellularLocation>
</comment>
<dbReference type="AlphaFoldDB" id="A0A0F5L106"/>
<evidence type="ECO:0000256" key="4">
    <source>
        <dbReference type="ARBA" id="ARBA00022519"/>
    </source>
</evidence>
<dbReference type="Pfam" id="PF13379">
    <property type="entry name" value="NMT1_2"/>
    <property type="match status" value="1"/>
</dbReference>
<dbReference type="Proteomes" id="UP000033514">
    <property type="component" value="Unassembled WGS sequence"/>
</dbReference>
<comment type="caution">
    <text evidence="6">The sequence shown here is derived from an EMBL/GenBank/DDBJ whole genome shotgun (WGS) entry which is preliminary data.</text>
</comment>
<proteinExistence type="predicted"/>
<keyword evidence="4" id="KW-0997">Cell inner membrane</keyword>
<dbReference type="PANTHER" id="PTHR30024:SF43">
    <property type="entry name" value="BLL4572 PROTEIN"/>
    <property type="match status" value="1"/>
</dbReference>
<accession>A0A0F5L106</accession>
<keyword evidence="5" id="KW-0472">Membrane</keyword>
<name>A0A0F5L106_9HYPH</name>
<evidence type="ECO:0000256" key="3">
    <source>
        <dbReference type="ARBA" id="ARBA00022475"/>
    </source>
</evidence>
<dbReference type="PANTHER" id="PTHR30024">
    <property type="entry name" value="ALIPHATIC SULFONATES-BINDING PROTEIN-RELATED"/>
    <property type="match status" value="1"/>
</dbReference>
<keyword evidence="3" id="KW-1003">Cell membrane</keyword>
<evidence type="ECO:0000256" key="5">
    <source>
        <dbReference type="ARBA" id="ARBA00023136"/>
    </source>
</evidence>
<dbReference type="OrthoDB" id="570524at2"/>
<dbReference type="InterPro" id="IPR044527">
    <property type="entry name" value="NrtA/CpmA_ABC-bd_dom"/>
</dbReference>
<sequence length="411" mass="44238">MGLTQITAGYVPLLDSVVLLATEEFGFAESEGLHLNLVRETSWANIRDRVAIGHLDVAHMLGPMPLSANLGLTPLDAAVIAPMALGLGGAAMTMSNAVWAKMAEAGAPEDGAPGPVGAALRKVVEERNRGGEPHLRLAVVHPESAHNYALRYWLAASGMDPDNDVDIVIVPPPLQADALAAKRTDGFCVGEPFGSVAVARGVGRIVTTKGHIWQMSPDKVLGTRLQWAERFPEQLAALLRAATRAARWCEDPTNHAAIAAMLAREDRLGIDANLILRALTGRLQFAPDVEEPIPDFFVPYSRAANFPWVSHALWFYSQMVRWGQVTHTPENARKAAASYRPDLYRAALSGMGMPVPGASSKIEGALVEPTEVGAVGGHLTLGPDGFFDGSQFDLDYLDDYIRGQSRDLRTE</sequence>
<evidence type="ECO:0000256" key="1">
    <source>
        <dbReference type="ARBA" id="ARBA00004308"/>
    </source>
</evidence>
<keyword evidence="7" id="KW-1185">Reference proteome</keyword>
<dbReference type="CDD" id="cd13553">
    <property type="entry name" value="PBP2_NrtA_CpmA_like"/>
    <property type="match status" value="1"/>
</dbReference>
<protein>
    <submittedName>
        <fullName evidence="6">Nitrate transporter</fullName>
    </submittedName>
</protein>
<dbReference type="GO" id="GO:0012505">
    <property type="term" value="C:endomembrane system"/>
    <property type="evidence" value="ECO:0007669"/>
    <property type="project" value="UniProtKB-SubCell"/>
</dbReference>
<dbReference type="RefSeq" id="WP_046144711.1">
    <property type="nucleotide sequence ID" value="NZ_LAJG01000048.1"/>
</dbReference>
<dbReference type="Gene3D" id="3.40.190.10">
    <property type="entry name" value="Periplasmic binding protein-like II"/>
    <property type="match status" value="2"/>
</dbReference>
<dbReference type="EMBL" id="LAJG01000048">
    <property type="protein sequence ID" value="KKB75894.1"/>
    <property type="molecule type" value="Genomic_DNA"/>
</dbReference>
<evidence type="ECO:0000256" key="2">
    <source>
        <dbReference type="ARBA" id="ARBA00022448"/>
    </source>
</evidence>
<dbReference type="PATRIC" id="fig|361041.3.peg.3270"/>
<evidence type="ECO:0000313" key="7">
    <source>
        <dbReference type="Proteomes" id="UP000033514"/>
    </source>
</evidence>
<gene>
    <name evidence="6" type="ORF">VW35_19260</name>
</gene>
<reference evidence="6 7" key="1">
    <citation type="submission" date="2015-03" db="EMBL/GenBank/DDBJ databases">
        <authorList>
            <person name="Hassan Y.I."/>
            <person name="Lepp D."/>
            <person name="Zhou T."/>
        </authorList>
    </citation>
    <scope>NUCLEOTIDE SEQUENCE [LARGE SCALE GENOMIC DNA]</scope>
    <source>
        <strain evidence="6 7">GH2-10</strain>
    </source>
</reference>
<organism evidence="6 7">
    <name type="scientific">Devosia soli</name>
    <dbReference type="NCBI Taxonomy" id="361041"/>
    <lineage>
        <taxon>Bacteria</taxon>
        <taxon>Pseudomonadati</taxon>
        <taxon>Pseudomonadota</taxon>
        <taxon>Alphaproteobacteria</taxon>
        <taxon>Hyphomicrobiales</taxon>
        <taxon>Devosiaceae</taxon>
        <taxon>Devosia</taxon>
    </lineage>
</organism>
<dbReference type="SUPFAM" id="SSF53850">
    <property type="entry name" value="Periplasmic binding protein-like II"/>
    <property type="match status" value="1"/>
</dbReference>